<dbReference type="PRINTS" id="PR00598">
    <property type="entry name" value="HTHMARR"/>
</dbReference>
<dbReference type="PANTHER" id="PTHR42756:SF1">
    <property type="entry name" value="TRANSCRIPTIONAL REPRESSOR OF EMRAB OPERON"/>
    <property type="match status" value="1"/>
</dbReference>
<evidence type="ECO:0000313" key="5">
    <source>
        <dbReference type="EMBL" id="CAD7030458.1"/>
    </source>
</evidence>
<gene>
    <name evidence="5" type="ORF">RHAB21_01729</name>
</gene>
<name>A0ABN7JGU0_9HYPH</name>
<dbReference type="Gene3D" id="1.10.10.10">
    <property type="entry name" value="Winged helix-like DNA-binding domain superfamily/Winged helix DNA-binding domain"/>
    <property type="match status" value="1"/>
</dbReference>
<sequence length="164" mass="17469">MAKKKDGKKGKDGKNGKKKDLEAFAPADLAVGLTQAARSLRTVLSRSLAESGLYAGQDGVILALAEQDGLTAGQLAAHLGVKAPTMTRTIGRMEAQGFVMRSEDGEDGRLTKVFLTESGRASVTRIEQSVAACGELALKDFSGKEIRTLMRLLRALDNNLHSPE</sequence>
<organism evidence="5 6">
    <name type="scientific">Pseudorhizobium halotolerans</name>
    <dbReference type="NCBI Taxonomy" id="1233081"/>
    <lineage>
        <taxon>Bacteria</taxon>
        <taxon>Pseudomonadati</taxon>
        <taxon>Pseudomonadota</taxon>
        <taxon>Alphaproteobacteria</taxon>
        <taxon>Hyphomicrobiales</taxon>
        <taxon>Rhizobiaceae</taxon>
        <taxon>Rhizobium/Agrobacterium group</taxon>
        <taxon>Pseudorhizobium</taxon>
    </lineage>
</organism>
<dbReference type="InterPro" id="IPR000835">
    <property type="entry name" value="HTH_MarR-typ"/>
</dbReference>
<dbReference type="EMBL" id="CABFWE030000005">
    <property type="protein sequence ID" value="CAD7030458.1"/>
    <property type="molecule type" value="Genomic_DNA"/>
</dbReference>
<dbReference type="PROSITE" id="PS01117">
    <property type="entry name" value="HTH_MARR_1"/>
    <property type="match status" value="1"/>
</dbReference>
<dbReference type="Pfam" id="PF12802">
    <property type="entry name" value="MarR_2"/>
    <property type="match status" value="1"/>
</dbReference>
<keyword evidence="1" id="KW-0805">Transcription regulation</keyword>
<dbReference type="SUPFAM" id="SSF46785">
    <property type="entry name" value="Winged helix' DNA-binding domain"/>
    <property type="match status" value="1"/>
</dbReference>
<dbReference type="InterPro" id="IPR036390">
    <property type="entry name" value="WH_DNA-bd_sf"/>
</dbReference>
<dbReference type="Proteomes" id="UP000601041">
    <property type="component" value="Unassembled WGS sequence"/>
</dbReference>
<evidence type="ECO:0000256" key="2">
    <source>
        <dbReference type="ARBA" id="ARBA00023125"/>
    </source>
</evidence>
<dbReference type="PROSITE" id="PS50995">
    <property type="entry name" value="HTH_MARR_2"/>
    <property type="match status" value="1"/>
</dbReference>
<evidence type="ECO:0000313" key="6">
    <source>
        <dbReference type="Proteomes" id="UP000601041"/>
    </source>
</evidence>
<evidence type="ECO:0000259" key="4">
    <source>
        <dbReference type="PROSITE" id="PS50995"/>
    </source>
</evidence>
<keyword evidence="2" id="KW-0238">DNA-binding</keyword>
<dbReference type="PANTHER" id="PTHR42756">
    <property type="entry name" value="TRANSCRIPTIONAL REGULATOR, MARR"/>
    <property type="match status" value="1"/>
</dbReference>
<dbReference type="SMART" id="SM00347">
    <property type="entry name" value="HTH_MARR"/>
    <property type="match status" value="1"/>
</dbReference>
<dbReference type="InterPro" id="IPR036388">
    <property type="entry name" value="WH-like_DNA-bd_sf"/>
</dbReference>
<proteinExistence type="predicted"/>
<dbReference type="InterPro" id="IPR023187">
    <property type="entry name" value="Tscrpt_reg_MarR-type_CS"/>
</dbReference>
<evidence type="ECO:0000256" key="3">
    <source>
        <dbReference type="ARBA" id="ARBA00023163"/>
    </source>
</evidence>
<reference evidence="5 6" key="1">
    <citation type="submission" date="2020-11" db="EMBL/GenBank/DDBJ databases">
        <authorList>
            <person name="Lassalle F."/>
        </authorList>
    </citation>
    <scope>NUCLEOTIDE SEQUENCE [LARGE SCALE GENOMIC DNA]</scope>
    <source>
        <strain evidence="5 6">AB21</strain>
    </source>
</reference>
<dbReference type="RefSeq" id="WP_183949900.1">
    <property type="nucleotide sequence ID" value="NZ_CABFWE030000005.1"/>
</dbReference>
<keyword evidence="6" id="KW-1185">Reference proteome</keyword>
<evidence type="ECO:0000256" key="1">
    <source>
        <dbReference type="ARBA" id="ARBA00023015"/>
    </source>
</evidence>
<protein>
    <submittedName>
        <fullName evidence="5">MarR family transcriptional regulator</fullName>
    </submittedName>
</protein>
<accession>A0ABN7JGU0</accession>
<comment type="caution">
    <text evidence="5">The sequence shown here is derived from an EMBL/GenBank/DDBJ whole genome shotgun (WGS) entry which is preliminary data.</text>
</comment>
<feature type="domain" description="HTH marR-type" evidence="4">
    <location>
        <begin position="26"/>
        <end position="158"/>
    </location>
</feature>
<keyword evidence="3" id="KW-0804">Transcription</keyword>